<evidence type="ECO:0000313" key="2">
    <source>
        <dbReference type="EMBL" id="NDU98627.1"/>
    </source>
</evidence>
<dbReference type="Pfam" id="PF04397">
    <property type="entry name" value="LytTR"/>
    <property type="match status" value="1"/>
</dbReference>
<evidence type="ECO:0000313" key="3">
    <source>
        <dbReference type="Proteomes" id="UP000474175"/>
    </source>
</evidence>
<dbReference type="EMBL" id="JAAFZH010000019">
    <property type="protein sequence ID" value="NDU98627.1"/>
    <property type="molecule type" value="Genomic_DNA"/>
</dbReference>
<dbReference type="InterPro" id="IPR007492">
    <property type="entry name" value="LytTR_DNA-bd_dom"/>
</dbReference>
<proteinExistence type="predicted"/>
<sequence>MNTQSASDLSLRLPGYSALHTIKSIARLEGNGNYTFVHLDNSSKPLLVCQTLKWFEEQIPDFIRISKSEIINPAWVQDLVKVNTKTVYLRLRNGNFHSVSRRRAAQILDRFQSYN</sequence>
<organism evidence="2 3">
    <name type="scientific">Spirosoma terrae</name>
    <dbReference type="NCBI Taxonomy" id="1968276"/>
    <lineage>
        <taxon>Bacteria</taxon>
        <taxon>Pseudomonadati</taxon>
        <taxon>Bacteroidota</taxon>
        <taxon>Cytophagia</taxon>
        <taxon>Cytophagales</taxon>
        <taxon>Cytophagaceae</taxon>
        <taxon>Spirosoma</taxon>
    </lineage>
</organism>
<reference evidence="2 3" key="1">
    <citation type="submission" date="2020-02" db="EMBL/GenBank/DDBJ databases">
        <title>Draft genome sequence of two Spirosoma agri KCTC 52727 and Spirosoma terrae KCTC 52035.</title>
        <authorList>
            <person name="Rojas J."/>
            <person name="Ambika Manirajan B."/>
            <person name="Suarez C."/>
            <person name="Ratering S."/>
            <person name="Schnell S."/>
        </authorList>
    </citation>
    <scope>NUCLEOTIDE SEQUENCE [LARGE SCALE GENOMIC DNA]</scope>
    <source>
        <strain evidence="2 3">KCTC 52035</strain>
    </source>
</reference>
<gene>
    <name evidence="2" type="ORF">GK108_27325</name>
</gene>
<name>A0A6L9LG51_9BACT</name>
<dbReference type="RefSeq" id="WP_163954762.1">
    <property type="nucleotide sequence ID" value="NZ_JAAFZH010000019.1"/>
</dbReference>
<dbReference type="Proteomes" id="UP000474175">
    <property type="component" value="Unassembled WGS sequence"/>
</dbReference>
<dbReference type="AlphaFoldDB" id="A0A6L9LG51"/>
<dbReference type="Gene3D" id="2.40.50.1020">
    <property type="entry name" value="LytTr DNA-binding domain"/>
    <property type="match status" value="1"/>
</dbReference>
<comment type="caution">
    <text evidence="2">The sequence shown here is derived from an EMBL/GenBank/DDBJ whole genome shotgun (WGS) entry which is preliminary data.</text>
</comment>
<dbReference type="PROSITE" id="PS50930">
    <property type="entry name" value="HTH_LYTTR"/>
    <property type="match status" value="1"/>
</dbReference>
<evidence type="ECO:0000259" key="1">
    <source>
        <dbReference type="PROSITE" id="PS50930"/>
    </source>
</evidence>
<feature type="domain" description="HTH LytTR-type" evidence="1">
    <location>
        <begin position="22"/>
        <end position="113"/>
    </location>
</feature>
<dbReference type="SMART" id="SM00850">
    <property type="entry name" value="LytTR"/>
    <property type="match status" value="1"/>
</dbReference>
<accession>A0A6L9LG51</accession>
<keyword evidence="3" id="KW-1185">Reference proteome</keyword>
<protein>
    <submittedName>
        <fullName evidence="2">LytTR family transcriptional regulator</fullName>
    </submittedName>
</protein>
<dbReference type="GO" id="GO:0003677">
    <property type="term" value="F:DNA binding"/>
    <property type="evidence" value="ECO:0007669"/>
    <property type="project" value="InterPro"/>
</dbReference>